<evidence type="ECO:0000256" key="1">
    <source>
        <dbReference type="ARBA" id="ARBA00004167"/>
    </source>
</evidence>
<dbReference type="EMBL" id="NJHN03000008">
    <property type="protein sequence ID" value="KAH9426722.1"/>
    <property type="molecule type" value="Genomic_DNA"/>
</dbReference>
<dbReference type="InterPro" id="IPR002172">
    <property type="entry name" value="LDrepeatLR_classA_rpt"/>
</dbReference>
<comment type="subcellular location">
    <subcellularLocation>
        <location evidence="1">Membrane</location>
        <topology evidence="1">Single-pass membrane protein</topology>
    </subcellularLocation>
</comment>
<keyword evidence="4" id="KW-0677">Repeat</keyword>
<dbReference type="SUPFAM" id="SSF63825">
    <property type="entry name" value="YWTD domain"/>
    <property type="match status" value="2"/>
</dbReference>
<evidence type="ECO:0000256" key="10">
    <source>
        <dbReference type="SAM" id="MobiDB-lite"/>
    </source>
</evidence>
<dbReference type="PROSITE" id="PS01209">
    <property type="entry name" value="LDLRA_1"/>
    <property type="match status" value="1"/>
</dbReference>
<dbReference type="PROSITE" id="PS50068">
    <property type="entry name" value="LDLRA_2"/>
    <property type="match status" value="1"/>
</dbReference>
<proteinExistence type="predicted"/>
<comment type="caution">
    <text evidence="11">The sequence shown here is derived from an EMBL/GenBank/DDBJ whole genome shotgun (WGS) entry which is preliminary data.</text>
</comment>
<dbReference type="InterPro" id="IPR050778">
    <property type="entry name" value="Cueball_EGF_LRP_Nidogen"/>
</dbReference>
<evidence type="ECO:0000256" key="5">
    <source>
        <dbReference type="ARBA" id="ARBA00023136"/>
    </source>
</evidence>
<name>A0ABQ8JVW9_DERPT</name>
<evidence type="ECO:0000256" key="6">
    <source>
        <dbReference type="ARBA" id="ARBA00023157"/>
    </source>
</evidence>
<dbReference type="SUPFAM" id="SSF57424">
    <property type="entry name" value="LDL receptor-like module"/>
    <property type="match status" value="1"/>
</dbReference>
<dbReference type="InterPro" id="IPR000033">
    <property type="entry name" value="LDLR_classB_rpt"/>
</dbReference>
<evidence type="ECO:0000256" key="4">
    <source>
        <dbReference type="ARBA" id="ARBA00022737"/>
    </source>
</evidence>
<dbReference type="SMART" id="SM00135">
    <property type="entry name" value="LY"/>
    <property type="match status" value="4"/>
</dbReference>
<dbReference type="SMART" id="SM00192">
    <property type="entry name" value="LDLa"/>
    <property type="match status" value="1"/>
</dbReference>
<comment type="caution">
    <text evidence="9">Lacks conserved residue(s) required for the propagation of feature annotation.</text>
</comment>
<keyword evidence="6" id="KW-1015">Disulfide bond</keyword>
<protein>
    <submittedName>
        <fullName evidence="11">Exosome complex protein</fullName>
    </submittedName>
</protein>
<evidence type="ECO:0000256" key="9">
    <source>
        <dbReference type="PROSITE-ProRule" id="PRU00124"/>
    </source>
</evidence>
<dbReference type="InterPro" id="IPR036055">
    <property type="entry name" value="LDL_receptor-like_sf"/>
</dbReference>
<evidence type="ECO:0000256" key="3">
    <source>
        <dbReference type="ARBA" id="ARBA00022583"/>
    </source>
</evidence>
<feature type="non-terminal residue" evidence="11">
    <location>
        <position position="823"/>
    </location>
</feature>
<accession>A0ABQ8JVW9</accession>
<dbReference type="CDD" id="cd00112">
    <property type="entry name" value="LDLa"/>
    <property type="match status" value="1"/>
</dbReference>
<dbReference type="PANTHER" id="PTHR46513:SF13">
    <property type="entry name" value="EGF-LIKE DOMAIN-CONTAINING PROTEIN"/>
    <property type="match status" value="1"/>
</dbReference>
<dbReference type="Proteomes" id="UP000887458">
    <property type="component" value="Unassembled WGS sequence"/>
</dbReference>
<reference evidence="11 12" key="1">
    <citation type="journal article" date="2018" name="J. Allergy Clin. Immunol.">
        <title>High-quality assembly of Dermatophagoides pteronyssinus genome and transcriptome reveals a wide range of novel allergens.</title>
        <authorList>
            <person name="Liu X.Y."/>
            <person name="Yang K.Y."/>
            <person name="Wang M.Q."/>
            <person name="Kwok J.S."/>
            <person name="Zeng X."/>
            <person name="Yang Z."/>
            <person name="Xiao X.J."/>
            <person name="Lau C.P."/>
            <person name="Li Y."/>
            <person name="Huang Z.M."/>
            <person name="Ba J.G."/>
            <person name="Yim A.K."/>
            <person name="Ouyang C.Y."/>
            <person name="Ngai S.M."/>
            <person name="Chan T.F."/>
            <person name="Leung E.L."/>
            <person name="Liu L."/>
            <person name="Liu Z.G."/>
            <person name="Tsui S.K."/>
        </authorList>
    </citation>
    <scope>NUCLEOTIDE SEQUENCE [LARGE SCALE GENOMIC DNA]</scope>
    <source>
        <strain evidence="11">Derp</strain>
    </source>
</reference>
<keyword evidence="2" id="KW-0245">EGF-like domain</keyword>
<dbReference type="InterPro" id="IPR023415">
    <property type="entry name" value="LDLR_class-A_CS"/>
</dbReference>
<keyword evidence="12" id="KW-1185">Reference proteome</keyword>
<keyword evidence="7" id="KW-0675">Receptor</keyword>
<keyword evidence="3" id="KW-0254">Endocytosis</keyword>
<evidence type="ECO:0000313" key="12">
    <source>
        <dbReference type="Proteomes" id="UP000887458"/>
    </source>
</evidence>
<evidence type="ECO:0000313" key="11">
    <source>
        <dbReference type="EMBL" id="KAH9426722.1"/>
    </source>
</evidence>
<dbReference type="Pfam" id="PF00057">
    <property type="entry name" value="Ldl_recept_a"/>
    <property type="match status" value="1"/>
</dbReference>
<sequence length="823" mass="96980">MNQTKSLSIVHFNQTHLQQISIEKWSSNQTTPLIHYYGEHTTSITIRGPDFCWIERQSVNCWEFKSSKQSQLLLPIYINVNQIDRIIYDWQQQLWFLLDRTNELLYQCYDHSNKCIVRIDHRILSRPFDIQFDSNERLLFISRQGDRIQRPSKLLSPAILRFHMNNHNDNNDNHERIVNISIVEPKYMALDQVKRRLYWIDTKLELLQSVNYDGNERYKFKIESTVGRHMIVENWLHMASMAMIAYNDSIYLLNRNEIIEKTVHQTKILATNNNTSNTKIPMEVNNKTNTLIKWTLTLITINDGQMMIMKKNQQVLSDSDLMMIYSTLILSTPKLANQTAKKSLILNNDDMIHDDPVLIYSRSQPGLIQFRNLDRNFTDVLPITFSRSPTTFDIDPFDNIIYYLDDFKTNLLYEDLDHRFRQSSKMDAKNYIDRTRTIDLKFFRSTSNINQPKQIETISFDWCTQNVYLLESSSISVINFIDDFERKVWRKVLINKLIESRSLVLDPKRGIMFFTATIMATNEEKDDDNVIITLYPYAIRRANMDGTQMTIFGEQFDRSTSFISSLAIDIDQAFIYWADTGEKTLNRMNYLKENSPKQLWQSSRINMANSLFFFNNTILWTEIQHGTIQQFDLNKNLSHFILEERAPLFQIKIWNSNQQKNNSRLDICSIEKKEHNNCQQLTLRTSGEQHSICACDDHYESVDEKNCQQLSVEQLSKKFCSSKQIYLIKGRRCVQKSSLLHSGLQENSNRKPKSHRSRPFGIETGKTIDDDNNDDGEEFGVDKKQCKEKEFQCDNGQRCIPYYWLCDGHKDCHDQTDEKQICQ</sequence>
<keyword evidence="5" id="KW-0472">Membrane</keyword>
<reference evidence="11 12" key="2">
    <citation type="journal article" date="2022" name="Mol. Biol. Evol.">
        <title>Comparative Genomics Reveals Insights into the Divergent Evolution of Astigmatic Mites and Household Pest Adaptations.</title>
        <authorList>
            <person name="Xiong Q."/>
            <person name="Wan A.T."/>
            <person name="Liu X."/>
            <person name="Fung C.S."/>
            <person name="Xiao X."/>
            <person name="Malainual N."/>
            <person name="Hou J."/>
            <person name="Wang L."/>
            <person name="Wang M."/>
            <person name="Yang K.Y."/>
            <person name="Cui Y."/>
            <person name="Leung E.L."/>
            <person name="Nong W."/>
            <person name="Shin S.K."/>
            <person name="Au S.W."/>
            <person name="Jeong K.Y."/>
            <person name="Chew F.T."/>
            <person name="Hui J.H."/>
            <person name="Leung T.F."/>
            <person name="Tungtrongchitr A."/>
            <person name="Zhong N."/>
            <person name="Liu Z."/>
            <person name="Tsui S.K."/>
        </authorList>
    </citation>
    <scope>NUCLEOTIDE SEQUENCE [LARGE SCALE GENOMIC DNA]</scope>
    <source>
        <strain evidence="11">Derp</strain>
    </source>
</reference>
<evidence type="ECO:0000256" key="2">
    <source>
        <dbReference type="ARBA" id="ARBA00022536"/>
    </source>
</evidence>
<feature type="region of interest" description="Disordered" evidence="10">
    <location>
        <begin position="744"/>
        <end position="774"/>
    </location>
</feature>
<gene>
    <name evidence="11" type="primary">LRP1</name>
    <name evidence="11" type="ORF">DERP_002822</name>
</gene>
<dbReference type="PANTHER" id="PTHR46513">
    <property type="entry name" value="VITELLOGENIN RECEPTOR-LIKE PROTEIN-RELATED-RELATED"/>
    <property type="match status" value="1"/>
</dbReference>
<evidence type="ECO:0000256" key="8">
    <source>
        <dbReference type="ARBA" id="ARBA00023180"/>
    </source>
</evidence>
<dbReference type="Gene3D" id="2.120.10.30">
    <property type="entry name" value="TolB, C-terminal domain"/>
    <property type="match status" value="2"/>
</dbReference>
<organism evidence="11 12">
    <name type="scientific">Dermatophagoides pteronyssinus</name>
    <name type="common">European house dust mite</name>
    <dbReference type="NCBI Taxonomy" id="6956"/>
    <lineage>
        <taxon>Eukaryota</taxon>
        <taxon>Metazoa</taxon>
        <taxon>Ecdysozoa</taxon>
        <taxon>Arthropoda</taxon>
        <taxon>Chelicerata</taxon>
        <taxon>Arachnida</taxon>
        <taxon>Acari</taxon>
        <taxon>Acariformes</taxon>
        <taxon>Sarcoptiformes</taxon>
        <taxon>Astigmata</taxon>
        <taxon>Psoroptidia</taxon>
        <taxon>Analgoidea</taxon>
        <taxon>Pyroglyphidae</taxon>
        <taxon>Dermatophagoidinae</taxon>
        <taxon>Dermatophagoides</taxon>
    </lineage>
</organism>
<dbReference type="InterPro" id="IPR011042">
    <property type="entry name" value="6-blade_b-propeller_TolB-like"/>
</dbReference>
<keyword evidence="8" id="KW-0325">Glycoprotein</keyword>
<evidence type="ECO:0000256" key="7">
    <source>
        <dbReference type="ARBA" id="ARBA00023170"/>
    </source>
</evidence>
<dbReference type="Gene3D" id="4.10.400.10">
    <property type="entry name" value="Low-density Lipoprotein Receptor"/>
    <property type="match status" value="1"/>
</dbReference>